<dbReference type="VEuPathDB" id="FungiDB:CJJ09_002530"/>
<dbReference type="VEuPathDB" id="FungiDB:CJI96_0003529"/>
<evidence type="ECO:0000256" key="14">
    <source>
        <dbReference type="ARBA" id="ARBA00044737"/>
    </source>
</evidence>
<keyword evidence="16" id="KW-0472">Membrane</keyword>
<comment type="function">
    <text evidence="14">Catalyzes the reduction of 3'-oxosphinganine (3-ketodihydrosphingosine/KDS) to sphinganine (dihydrosphingosine/DHS), the second step of de novo sphingolipid biosynthesis.</text>
</comment>
<feature type="domain" description="Ketoreductase" evidence="17">
    <location>
        <begin position="13"/>
        <end position="210"/>
    </location>
</feature>
<comment type="subcellular location">
    <subcellularLocation>
        <location evidence="1">Endoplasmic reticulum</location>
    </subcellularLocation>
</comment>
<evidence type="ECO:0000256" key="16">
    <source>
        <dbReference type="SAM" id="Phobius"/>
    </source>
</evidence>
<dbReference type="VEuPathDB" id="FungiDB:B9J08_000566"/>
<dbReference type="GO" id="GO:0047560">
    <property type="term" value="F:3-dehydrosphinganine reductase activity"/>
    <property type="evidence" value="ECO:0007669"/>
    <property type="project" value="UniProtKB-EC"/>
</dbReference>
<feature type="transmembrane region" description="Helical" evidence="16">
    <location>
        <begin position="273"/>
        <end position="295"/>
    </location>
</feature>
<evidence type="ECO:0000256" key="5">
    <source>
        <dbReference type="ARBA" id="ARBA00022824"/>
    </source>
</evidence>
<keyword evidence="8" id="KW-0560">Oxidoreductase</keyword>
<keyword evidence="9" id="KW-0443">Lipid metabolism</keyword>
<dbReference type="InterPro" id="IPR002347">
    <property type="entry name" value="SDR_fam"/>
</dbReference>
<evidence type="ECO:0000256" key="2">
    <source>
        <dbReference type="ARBA" id="ARBA00004760"/>
    </source>
</evidence>
<evidence type="ECO:0000256" key="13">
    <source>
        <dbReference type="ARBA" id="ARBA00032891"/>
    </source>
</evidence>
<comment type="catalytic activity">
    <reaction evidence="15">
        <text>sphinganine + NADP(+) = 3-oxosphinganine + NADPH + H(+)</text>
        <dbReference type="Rhea" id="RHEA:22640"/>
        <dbReference type="ChEBI" id="CHEBI:15378"/>
        <dbReference type="ChEBI" id="CHEBI:57783"/>
        <dbReference type="ChEBI" id="CHEBI:57817"/>
        <dbReference type="ChEBI" id="CHEBI:58299"/>
        <dbReference type="ChEBI" id="CHEBI:58349"/>
        <dbReference type="EC" id="1.1.1.102"/>
    </reaction>
    <physiologicalReaction direction="right-to-left" evidence="15">
        <dbReference type="Rhea" id="RHEA:22642"/>
    </physiologicalReaction>
</comment>
<protein>
    <recommendedName>
        <fullName evidence="11">3-ketodihydrosphingosine reductase TSC10</fullName>
        <ecNumber evidence="10">1.1.1.102</ecNumber>
    </recommendedName>
    <alternativeName>
        <fullName evidence="13">3-dehydrosphinganine reductase</fullName>
    </alternativeName>
    <alternativeName>
        <fullName evidence="12">KDS reductase</fullName>
    </alternativeName>
</protein>
<dbReference type="GO" id="GO:0030148">
    <property type="term" value="P:sphingolipid biosynthetic process"/>
    <property type="evidence" value="ECO:0007669"/>
    <property type="project" value="InterPro"/>
</dbReference>
<proteinExistence type="inferred from homology"/>
<dbReference type="VEuPathDB" id="FungiDB:CJI97_000569"/>
<evidence type="ECO:0000256" key="11">
    <source>
        <dbReference type="ARBA" id="ARBA00026241"/>
    </source>
</evidence>
<dbReference type="CDD" id="cd08939">
    <property type="entry name" value="KDSR-like_SDR_c"/>
    <property type="match status" value="1"/>
</dbReference>
<accession>A0A0L0P1D4</accession>
<keyword evidence="6" id="KW-0521">NADP</keyword>
<dbReference type="AlphaFoldDB" id="A0A0L0P1D4"/>
<reference evidence="19" key="1">
    <citation type="journal article" date="2015" name="BMC Genomics">
        <title>Draft genome of a commonly misdiagnosed multidrug resistant pathogen Candida auris.</title>
        <authorList>
            <person name="Chatterjee S."/>
            <person name="Alampalli S.V."/>
            <person name="Nageshan R.K."/>
            <person name="Chettiar S.T."/>
            <person name="Joshi S."/>
            <person name="Tatu U.S."/>
        </authorList>
    </citation>
    <scope>NUCLEOTIDE SEQUENCE [LARGE SCALE GENOMIC DNA]</scope>
    <source>
        <strain evidence="19">6684</strain>
    </source>
</reference>
<evidence type="ECO:0000256" key="8">
    <source>
        <dbReference type="ARBA" id="ARBA00023002"/>
    </source>
</evidence>
<comment type="caution">
    <text evidence="18">The sequence shown here is derived from an EMBL/GenBank/DDBJ whole genome shotgun (WGS) entry which is preliminary data.</text>
</comment>
<evidence type="ECO:0000256" key="9">
    <source>
        <dbReference type="ARBA" id="ARBA00023098"/>
    </source>
</evidence>
<dbReference type="PANTHER" id="PTHR43550:SF3">
    <property type="entry name" value="3-KETODIHYDROSPHINGOSINE REDUCTASE"/>
    <property type="match status" value="1"/>
</dbReference>
<dbReference type="EMBL" id="LGST01000021">
    <property type="protein sequence ID" value="KND99830.1"/>
    <property type="molecule type" value="Genomic_DNA"/>
</dbReference>
<dbReference type="Pfam" id="PF00106">
    <property type="entry name" value="adh_short"/>
    <property type="match status" value="1"/>
</dbReference>
<evidence type="ECO:0000259" key="17">
    <source>
        <dbReference type="SMART" id="SM00822"/>
    </source>
</evidence>
<dbReference type="GO" id="GO:0006666">
    <property type="term" value="P:3-keto-sphinganine metabolic process"/>
    <property type="evidence" value="ECO:0007669"/>
    <property type="project" value="InterPro"/>
</dbReference>
<evidence type="ECO:0000313" key="18">
    <source>
        <dbReference type="EMBL" id="KND99830.1"/>
    </source>
</evidence>
<name>A0A0L0P1D4_CANAR</name>
<dbReference type="GO" id="GO:0005789">
    <property type="term" value="C:endoplasmic reticulum membrane"/>
    <property type="evidence" value="ECO:0007669"/>
    <property type="project" value="TreeGrafter"/>
</dbReference>
<dbReference type="VEuPathDB" id="FungiDB:CJJ07_004092"/>
<evidence type="ECO:0000256" key="3">
    <source>
        <dbReference type="ARBA" id="ARBA00004991"/>
    </source>
</evidence>
<dbReference type="Proteomes" id="UP000037122">
    <property type="component" value="Unassembled WGS sequence"/>
</dbReference>
<comment type="similarity">
    <text evidence="4">Belongs to the short-chain dehydrogenases/reductases (SDR) family.</text>
</comment>
<gene>
    <name evidence="18" type="ORF">QG37_03255</name>
</gene>
<dbReference type="VEuPathDB" id="FungiDB:QG37_03255"/>
<sequence>MWWSKSHFKPAGKFALVVGGSQGIGADIAFRLYEKGCSVLLVARTKAKLEKQAENIIKNADKSSDHGLKPTCNYLACDVSDYEATAELWRTIIEDKGVDPDFIFCCAGSSVPKLFSELSGQELAQGMKVNYYSAVNVVHCGHKATINKEKKHRHIVLFSSTVASYPFIGYGQYAPTKAAILSLLIILRQELAHYGYRVSCVFPGSFASEGYEEEEKTKPKITKEIEGASPAIPSIECCDYVLDQLAKGYDAVYTDFIGWLLGCMALSVQPRTWSFFQVIVAFFLLAFAPLLNFFINRDVKKFFKERDANKQRTTESDQQSNE</sequence>
<dbReference type="InterPro" id="IPR036291">
    <property type="entry name" value="NAD(P)-bd_dom_sf"/>
</dbReference>
<keyword evidence="16" id="KW-0812">Transmembrane</keyword>
<dbReference type="InterPro" id="IPR045022">
    <property type="entry name" value="KDSR-like"/>
</dbReference>
<evidence type="ECO:0000256" key="7">
    <source>
        <dbReference type="ARBA" id="ARBA00022919"/>
    </source>
</evidence>
<evidence type="ECO:0000256" key="10">
    <source>
        <dbReference type="ARBA" id="ARBA00026112"/>
    </source>
</evidence>
<dbReference type="InterPro" id="IPR057326">
    <property type="entry name" value="KR_dom"/>
</dbReference>
<evidence type="ECO:0000313" key="19">
    <source>
        <dbReference type="Proteomes" id="UP000037122"/>
    </source>
</evidence>
<evidence type="ECO:0000256" key="15">
    <source>
        <dbReference type="ARBA" id="ARBA00048930"/>
    </source>
</evidence>
<comment type="pathway">
    <text evidence="3">Sphingolipid metabolism.</text>
</comment>
<dbReference type="Gene3D" id="3.40.50.720">
    <property type="entry name" value="NAD(P)-binding Rossmann-like Domain"/>
    <property type="match status" value="1"/>
</dbReference>
<dbReference type="PANTHER" id="PTHR43550">
    <property type="entry name" value="3-KETODIHYDROSPHINGOSINE REDUCTASE"/>
    <property type="match status" value="1"/>
</dbReference>
<evidence type="ECO:0000256" key="12">
    <source>
        <dbReference type="ARBA" id="ARBA00029797"/>
    </source>
</evidence>
<evidence type="ECO:0000256" key="4">
    <source>
        <dbReference type="ARBA" id="ARBA00006484"/>
    </source>
</evidence>
<evidence type="ECO:0000256" key="1">
    <source>
        <dbReference type="ARBA" id="ARBA00004240"/>
    </source>
</evidence>
<dbReference type="SMART" id="SM00822">
    <property type="entry name" value="PKS_KR"/>
    <property type="match status" value="1"/>
</dbReference>
<dbReference type="UniPathway" id="UPA00222"/>
<keyword evidence="7" id="KW-0746">Sphingolipid metabolism</keyword>
<keyword evidence="5" id="KW-0256">Endoplasmic reticulum</keyword>
<keyword evidence="16" id="KW-1133">Transmembrane helix</keyword>
<comment type="pathway">
    <text evidence="2">Lipid metabolism; sphingolipid metabolism.</text>
</comment>
<evidence type="ECO:0000256" key="6">
    <source>
        <dbReference type="ARBA" id="ARBA00022857"/>
    </source>
</evidence>
<dbReference type="PRINTS" id="PR00081">
    <property type="entry name" value="GDHRDH"/>
</dbReference>
<dbReference type="EC" id="1.1.1.102" evidence="10"/>
<organism evidence="18 19">
    <name type="scientific">Candidozyma auris</name>
    <name type="common">Yeast</name>
    <name type="synonym">Candida auris</name>
    <dbReference type="NCBI Taxonomy" id="498019"/>
    <lineage>
        <taxon>Eukaryota</taxon>
        <taxon>Fungi</taxon>
        <taxon>Dikarya</taxon>
        <taxon>Ascomycota</taxon>
        <taxon>Saccharomycotina</taxon>
        <taxon>Pichiomycetes</taxon>
        <taxon>Metschnikowiaceae</taxon>
        <taxon>Candidozyma</taxon>
    </lineage>
</organism>
<dbReference type="SUPFAM" id="SSF51735">
    <property type="entry name" value="NAD(P)-binding Rossmann-fold domains"/>
    <property type="match status" value="1"/>
</dbReference>